<comment type="caution">
    <text evidence="2">The sequence shown here is derived from an EMBL/GenBank/DDBJ whole genome shotgun (WGS) entry which is preliminary data.</text>
</comment>
<keyword evidence="1" id="KW-1277">Toxin-antitoxin system</keyword>
<gene>
    <name evidence="2" type="ORF">TH25_08955</name>
</gene>
<evidence type="ECO:0000256" key="1">
    <source>
        <dbReference type="ARBA" id="ARBA00022649"/>
    </source>
</evidence>
<organism evidence="2 3">
    <name type="scientific">Thalassospira profundimaris</name>
    <dbReference type="NCBI Taxonomy" id="502049"/>
    <lineage>
        <taxon>Bacteria</taxon>
        <taxon>Pseudomonadati</taxon>
        <taxon>Pseudomonadota</taxon>
        <taxon>Alphaproteobacteria</taxon>
        <taxon>Rhodospirillales</taxon>
        <taxon>Thalassospiraceae</taxon>
        <taxon>Thalassospira</taxon>
    </lineage>
</organism>
<protein>
    <recommendedName>
        <fullName evidence="4">Toxin</fullName>
    </recommendedName>
</protein>
<dbReference type="RefSeq" id="WP_114087980.1">
    <property type="nucleotide sequence ID" value="NZ_JPWH01000005.1"/>
</dbReference>
<dbReference type="Proteomes" id="UP000252517">
    <property type="component" value="Unassembled WGS sequence"/>
</dbReference>
<dbReference type="OrthoDB" id="7173315at2"/>
<evidence type="ECO:0008006" key="4">
    <source>
        <dbReference type="Google" id="ProtNLM"/>
    </source>
</evidence>
<dbReference type="AlphaFoldDB" id="A0A367XDV6"/>
<dbReference type="Pfam" id="PF05016">
    <property type="entry name" value="ParE_toxin"/>
    <property type="match status" value="1"/>
</dbReference>
<dbReference type="Gene3D" id="3.30.2310.20">
    <property type="entry name" value="RelE-like"/>
    <property type="match status" value="1"/>
</dbReference>
<reference evidence="2 3" key="1">
    <citation type="submission" date="2014-07" db="EMBL/GenBank/DDBJ databases">
        <title>Draft genome sequence of Thalassospira profundimaris S25-3-2.</title>
        <authorList>
            <person name="Lai Q."/>
            <person name="Shao Z."/>
        </authorList>
    </citation>
    <scope>NUCLEOTIDE SEQUENCE [LARGE SCALE GENOMIC DNA]</scope>
    <source>
        <strain evidence="2 3">S25-3-2</strain>
    </source>
</reference>
<accession>A0A367XDV6</accession>
<evidence type="ECO:0000313" key="3">
    <source>
        <dbReference type="Proteomes" id="UP000252517"/>
    </source>
</evidence>
<proteinExistence type="predicted"/>
<name>A0A367XDV6_9PROT</name>
<dbReference type="InterPro" id="IPR035093">
    <property type="entry name" value="RelE/ParE_toxin_dom_sf"/>
</dbReference>
<sequence length="98" mass="11394">MPEKFDLRLSVVAEADLAALYEYGLAHWGERKADEYYDALIGHLDRLCENPFLYAPVEEIRPGYRRSVCGVHAIYYRVMRDSVEVMAVIGMQDMQRHI</sequence>
<evidence type="ECO:0000313" key="2">
    <source>
        <dbReference type="EMBL" id="RCK51777.1"/>
    </source>
</evidence>
<dbReference type="EMBL" id="JPWH01000005">
    <property type="protein sequence ID" value="RCK51777.1"/>
    <property type="molecule type" value="Genomic_DNA"/>
</dbReference>
<dbReference type="InterPro" id="IPR007712">
    <property type="entry name" value="RelE/ParE_toxin"/>
</dbReference>